<evidence type="ECO:0000256" key="13">
    <source>
        <dbReference type="ARBA" id="ARBA00023027"/>
    </source>
</evidence>
<keyword evidence="6" id="KW-0813">Transport</keyword>
<proteinExistence type="inferred from homology"/>
<evidence type="ECO:0000256" key="2">
    <source>
        <dbReference type="ARBA" id="ARBA00004448"/>
    </source>
</evidence>
<feature type="transmembrane region" description="Helical" evidence="18">
    <location>
        <begin position="268"/>
        <end position="287"/>
    </location>
</feature>
<dbReference type="EMBL" id="KM244703">
    <property type="protein sequence ID" value="AIW06341.1"/>
    <property type="molecule type" value="Genomic_DNA"/>
</dbReference>
<evidence type="ECO:0000256" key="10">
    <source>
        <dbReference type="ARBA" id="ARBA00022967"/>
    </source>
</evidence>
<evidence type="ECO:0000256" key="8">
    <source>
        <dbReference type="ARBA" id="ARBA00022692"/>
    </source>
</evidence>
<dbReference type="PANTHER" id="PTHR46552:SF1">
    <property type="entry name" value="NADH-UBIQUINONE OXIDOREDUCTASE CHAIN 2"/>
    <property type="match status" value="1"/>
</dbReference>
<sequence length="334" mass="37966">MFIHPSRLLFFILLILGTLSAVSASSWFSIWVGLEINLLAFLPLIFVYSSTTSEAMLKYFLTQALASVCLFMILVLTASLKPIIFEITSSNFLFMVLMLKLGAAPFHMWFPEVSDGLAWIPNLILMTWQKIAPLVVSMQLSTPGNFLLVVIMSSLFFGGVGGFNQVSLRKILAYSSVSHLGWLLAASTLGLQLTLIYFSFYIMLSTILIFWFSFFNFWFLHQIFSYHYSFKIYKHMLMMNLLSLGGLPPFLGFLPKWVVLVHLNFNQFYLLSLLMVILSLIPLYFYLRVTYSALVLTHMHPSWCVKPLAAPPYLIFLSAISILGLPLAPLILFL</sequence>
<evidence type="ECO:0000313" key="21">
    <source>
        <dbReference type="EMBL" id="AIW06341.1"/>
    </source>
</evidence>
<comment type="similarity">
    <text evidence="3 18">Belongs to the complex I subunit 2 family.</text>
</comment>
<feature type="signal peptide" evidence="19">
    <location>
        <begin position="1"/>
        <end position="24"/>
    </location>
</feature>
<feature type="transmembrane region" description="Helical" evidence="18">
    <location>
        <begin position="171"/>
        <end position="189"/>
    </location>
</feature>
<dbReference type="InterPro" id="IPR001750">
    <property type="entry name" value="ND/Mrp_TM"/>
</dbReference>
<dbReference type="GO" id="GO:0006120">
    <property type="term" value="P:mitochondrial electron transport, NADH to ubiquinone"/>
    <property type="evidence" value="ECO:0007669"/>
    <property type="project" value="InterPro"/>
</dbReference>
<accession>A0A0A0S1K5</accession>
<keyword evidence="11 18" id="KW-0249">Electron transport</keyword>
<evidence type="ECO:0000256" key="18">
    <source>
        <dbReference type="RuleBase" id="RU003403"/>
    </source>
</evidence>
<dbReference type="GO" id="GO:0008137">
    <property type="term" value="F:NADH dehydrogenase (ubiquinone) activity"/>
    <property type="evidence" value="ECO:0007669"/>
    <property type="project" value="UniProtKB-EC"/>
</dbReference>
<feature type="transmembrane region" description="Helical" evidence="18">
    <location>
        <begin position="241"/>
        <end position="262"/>
    </location>
</feature>
<dbReference type="InterPro" id="IPR003917">
    <property type="entry name" value="NADH_UbQ_OxRdtase_chain2"/>
</dbReference>
<organism evidence="21">
    <name type="scientific">Teloganodidae sp. MT-2014</name>
    <dbReference type="NCBI Taxonomy" id="1560024"/>
    <lineage>
        <taxon>Eukaryota</taxon>
        <taxon>Metazoa</taxon>
        <taxon>Ecdysozoa</taxon>
        <taxon>Arthropoda</taxon>
        <taxon>Hexapoda</taxon>
        <taxon>Insecta</taxon>
        <taxon>Pterygota</taxon>
        <taxon>Palaeoptera</taxon>
        <taxon>Ephemeroptera</taxon>
        <taxon>Pannota</taxon>
        <taxon>Teloganodidae</taxon>
    </lineage>
</organism>
<comment type="subcellular location">
    <subcellularLocation>
        <location evidence="2 18">Mitochondrion inner membrane</location>
        <topology evidence="2 18">Multi-pass membrane protein</topology>
    </subcellularLocation>
</comment>
<protein>
    <recommendedName>
        <fullName evidence="5 18">NADH-ubiquinone oxidoreductase chain 2</fullName>
        <ecNumber evidence="4 18">7.1.1.2</ecNumber>
    </recommendedName>
</protein>
<evidence type="ECO:0000256" key="12">
    <source>
        <dbReference type="ARBA" id="ARBA00022989"/>
    </source>
</evidence>
<feature type="transmembrane region" description="Helical" evidence="18">
    <location>
        <begin position="308"/>
        <end position="332"/>
    </location>
</feature>
<evidence type="ECO:0000256" key="15">
    <source>
        <dbReference type="ARBA" id="ARBA00023128"/>
    </source>
</evidence>
<evidence type="ECO:0000256" key="16">
    <source>
        <dbReference type="ARBA" id="ARBA00023136"/>
    </source>
</evidence>
<keyword evidence="12 18" id="KW-1133">Transmembrane helix</keyword>
<evidence type="ECO:0000259" key="20">
    <source>
        <dbReference type="Pfam" id="PF00361"/>
    </source>
</evidence>
<feature type="transmembrane region" description="Helical" evidence="18">
    <location>
        <begin position="195"/>
        <end position="220"/>
    </location>
</feature>
<dbReference type="GO" id="GO:0005743">
    <property type="term" value="C:mitochondrial inner membrane"/>
    <property type="evidence" value="ECO:0007669"/>
    <property type="project" value="UniProtKB-SubCell"/>
</dbReference>
<reference evidence="21" key="1">
    <citation type="journal article" date="2014" name="Nucleic Acids Res.">
        <title>Multiplex sequencing of pooled mitochondrial genomes-a crucial step toward biodiversity analysis using mito-metagenomics.</title>
        <authorList>
            <person name="Tang M."/>
            <person name="Tan M."/>
            <person name="Meng G."/>
            <person name="Yang S."/>
            <person name="Su X."/>
            <person name="Liu S."/>
            <person name="Song W."/>
            <person name="Li Y."/>
            <person name="Wu Q."/>
            <person name="Zhang A."/>
            <person name="Zhou X."/>
        </authorList>
    </citation>
    <scope>NUCLEOTIDE SEQUENCE</scope>
    <source>
        <strain evidence="21">CL38</strain>
    </source>
</reference>
<evidence type="ECO:0000256" key="14">
    <source>
        <dbReference type="ARBA" id="ARBA00023075"/>
    </source>
</evidence>
<feature type="transmembrane region" description="Helical" evidence="18">
    <location>
        <begin position="60"/>
        <end position="80"/>
    </location>
</feature>
<feature type="chain" id="PRO_5001976783" description="NADH-ubiquinone oxidoreductase chain 2" evidence="19">
    <location>
        <begin position="25"/>
        <end position="334"/>
    </location>
</feature>
<feature type="transmembrane region" description="Helical" evidence="18">
    <location>
        <begin position="146"/>
        <end position="164"/>
    </location>
</feature>
<keyword evidence="16 18" id="KW-0472">Membrane</keyword>
<comment type="catalytic activity">
    <reaction evidence="17 18">
        <text>a ubiquinone + NADH + 5 H(+)(in) = a ubiquinol + NAD(+) + 4 H(+)(out)</text>
        <dbReference type="Rhea" id="RHEA:29091"/>
        <dbReference type="Rhea" id="RHEA-COMP:9565"/>
        <dbReference type="Rhea" id="RHEA-COMP:9566"/>
        <dbReference type="ChEBI" id="CHEBI:15378"/>
        <dbReference type="ChEBI" id="CHEBI:16389"/>
        <dbReference type="ChEBI" id="CHEBI:17976"/>
        <dbReference type="ChEBI" id="CHEBI:57540"/>
        <dbReference type="ChEBI" id="CHEBI:57945"/>
        <dbReference type="EC" id="7.1.1.2"/>
    </reaction>
</comment>
<geneLocation type="mitochondrion" evidence="21"/>
<dbReference type="PRINTS" id="PR01436">
    <property type="entry name" value="NADHDHGNASE2"/>
</dbReference>
<comment type="function">
    <text evidence="1">Core subunit of the mitochondrial membrane respiratory chain NADH dehydrogenase (Complex I) that is believed to belong to the minimal assembly required for catalysis. Complex I functions in the transfer of electrons from NADH to the respiratory chain. The immediate electron acceptor for the enzyme is believed to be ubiquinone.</text>
</comment>
<dbReference type="EC" id="7.1.1.2" evidence="4 18"/>
<keyword evidence="19" id="KW-0732">Signal</keyword>
<dbReference type="AlphaFoldDB" id="A0A0A0S1K5"/>
<evidence type="ECO:0000256" key="6">
    <source>
        <dbReference type="ARBA" id="ARBA00022448"/>
    </source>
</evidence>
<evidence type="ECO:0000256" key="17">
    <source>
        <dbReference type="ARBA" id="ARBA00049551"/>
    </source>
</evidence>
<keyword evidence="13 18" id="KW-0520">NAD</keyword>
<dbReference type="Pfam" id="PF00361">
    <property type="entry name" value="Proton_antipo_M"/>
    <property type="match status" value="1"/>
</dbReference>
<keyword evidence="8 18" id="KW-0812">Transmembrane</keyword>
<feature type="transmembrane region" description="Helical" evidence="18">
    <location>
        <begin position="92"/>
        <end position="110"/>
    </location>
</feature>
<dbReference type="InterPro" id="IPR050175">
    <property type="entry name" value="Complex_I_Subunit_2"/>
</dbReference>
<keyword evidence="10 18" id="KW-1278">Translocase</keyword>
<keyword evidence="9 18" id="KW-0999">Mitochondrion inner membrane</keyword>
<evidence type="ECO:0000256" key="9">
    <source>
        <dbReference type="ARBA" id="ARBA00022792"/>
    </source>
</evidence>
<dbReference type="PANTHER" id="PTHR46552">
    <property type="entry name" value="NADH-UBIQUINONE OXIDOREDUCTASE CHAIN 2"/>
    <property type="match status" value="1"/>
</dbReference>
<keyword evidence="15 18" id="KW-0496">Mitochondrion</keyword>
<evidence type="ECO:0000256" key="4">
    <source>
        <dbReference type="ARBA" id="ARBA00012944"/>
    </source>
</evidence>
<evidence type="ECO:0000256" key="19">
    <source>
        <dbReference type="SAM" id="SignalP"/>
    </source>
</evidence>
<name>A0A0A0S1K5_9INSE</name>
<evidence type="ECO:0000256" key="7">
    <source>
        <dbReference type="ARBA" id="ARBA00022660"/>
    </source>
</evidence>
<evidence type="ECO:0000256" key="11">
    <source>
        <dbReference type="ARBA" id="ARBA00022982"/>
    </source>
</evidence>
<feature type="domain" description="NADH:quinone oxidoreductase/Mrp antiporter transmembrane" evidence="20">
    <location>
        <begin position="24"/>
        <end position="281"/>
    </location>
</feature>
<comment type="function">
    <text evidence="18">Core subunit of the mitochondrial membrane respiratory chain NADH dehydrogenase (Complex I) which catalyzes electron transfer from NADH through the respiratory chain, using ubiquinone as an electron acceptor. Essential for the catalytic activity and assembly of complex I.</text>
</comment>
<gene>
    <name evidence="21" type="primary">ND2</name>
</gene>
<keyword evidence="14 18" id="KW-0830">Ubiquinone</keyword>
<evidence type="ECO:0000256" key="3">
    <source>
        <dbReference type="ARBA" id="ARBA00007012"/>
    </source>
</evidence>
<evidence type="ECO:0000256" key="5">
    <source>
        <dbReference type="ARBA" id="ARBA00021008"/>
    </source>
</evidence>
<keyword evidence="7 18" id="KW-0679">Respiratory chain</keyword>
<evidence type="ECO:0000256" key="1">
    <source>
        <dbReference type="ARBA" id="ARBA00003257"/>
    </source>
</evidence>